<accession>A0ABV4Q736</accession>
<keyword evidence="7" id="KW-1185">Reference proteome</keyword>
<keyword evidence="2" id="KW-0808">Transferase</keyword>
<proteinExistence type="predicted"/>
<dbReference type="InterPro" id="IPR036388">
    <property type="entry name" value="WH-like_DNA-bd_sf"/>
</dbReference>
<dbReference type="SUPFAM" id="SSF53335">
    <property type="entry name" value="S-adenosyl-L-methionine-dependent methyltransferases"/>
    <property type="match status" value="1"/>
</dbReference>
<dbReference type="PANTHER" id="PTHR43712:SF2">
    <property type="entry name" value="O-METHYLTRANSFERASE CICE"/>
    <property type="match status" value="1"/>
</dbReference>
<comment type="caution">
    <text evidence="6">The sequence shown here is derived from an EMBL/GenBank/DDBJ whole genome shotgun (WGS) entry which is preliminary data.</text>
</comment>
<dbReference type="InterPro" id="IPR001077">
    <property type="entry name" value="COMT_C"/>
</dbReference>
<dbReference type="Proteomes" id="UP001569963">
    <property type="component" value="Unassembled WGS sequence"/>
</dbReference>
<dbReference type="PANTHER" id="PTHR43712">
    <property type="entry name" value="PUTATIVE (AFU_ORTHOLOGUE AFUA_4G14580)-RELATED"/>
    <property type="match status" value="1"/>
</dbReference>
<dbReference type="Pfam" id="PF08100">
    <property type="entry name" value="Dimerisation"/>
    <property type="match status" value="1"/>
</dbReference>
<name>A0ABV4Q736_9ACTN</name>
<evidence type="ECO:0000256" key="1">
    <source>
        <dbReference type="ARBA" id="ARBA00022603"/>
    </source>
</evidence>
<dbReference type="Pfam" id="PF00891">
    <property type="entry name" value="Methyltransf_2"/>
    <property type="match status" value="1"/>
</dbReference>
<protein>
    <submittedName>
        <fullName evidence="6">Methyltransferase</fullName>
    </submittedName>
</protein>
<evidence type="ECO:0000313" key="7">
    <source>
        <dbReference type="Proteomes" id="UP001569963"/>
    </source>
</evidence>
<evidence type="ECO:0000256" key="2">
    <source>
        <dbReference type="ARBA" id="ARBA00022679"/>
    </source>
</evidence>
<dbReference type="InterPro" id="IPR036390">
    <property type="entry name" value="WH_DNA-bd_sf"/>
</dbReference>
<organism evidence="6 7">
    <name type="scientific">Actinomadura monticuli</name>
    <dbReference type="NCBI Taxonomy" id="3097367"/>
    <lineage>
        <taxon>Bacteria</taxon>
        <taxon>Bacillati</taxon>
        <taxon>Actinomycetota</taxon>
        <taxon>Actinomycetes</taxon>
        <taxon>Streptosporangiales</taxon>
        <taxon>Thermomonosporaceae</taxon>
        <taxon>Actinomadura</taxon>
    </lineage>
</organism>
<feature type="domain" description="O-methyltransferase dimerisation" evidence="5">
    <location>
        <begin position="22"/>
        <end position="97"/>
    </location>
</feature>
<evidence type="ECO:0000313" key="6">
    <source>
        <dbReference type="EMBL" id="MFA1538339.1"/>
    </source>
</evidence>
<keyword evidence="3" id="KW-0949">S-adenosyl-L-methionine</keyword>
<dbReference type="InterPro" id="IPR012967">
    <property type="entry name" value="COMT_dimerisation"/>
</dbReference>
<sequence length="356" mass="38849">MTAPTDTPAASAPPFPPAKIYELSTAFWHSKMLVAAAELGVFASLAEGPATAAELAGRLGLKSSALPEFLDGLAAMGLLERDGGAYRNSPEADYYLVPGKRYFMGTYLGFVDRFMRPTWEGLAEVMRSGTPQIPHPPQGDAPQGEGEEFFEQTYADPQLQRMFIEAQDALSSELAWELSRRIDWSGRTDVVDLGGARGNVAGILLQAHPHLTGTVFDMPPLRPLFDEHMERLGVADRARYQGGDWFADPLPEGGTLLCGHALHNWTTEQRRTVIGKAFEAVRPGGAFMVYDLMFDDERGRLNPLLLSLAMTLSVGGSGYSAAECVQWMRDAGFSDVETVPLQDYDGHTVVIGHKPE</sequence>
<evidence type="ECO:0000259" key="5">
    <source>
        <dbReference type="Pfam" id="PF08100"/>
    </source>
</evidence>
<evidence type="ECO:0000256" key="3">
    <source>
        <dbReference type="ARBA" id="ARBA00022691"/>
    </source>
</evidence>
<dbReference type="GO" id="GO:0032259">
    <property type="term" value="P:methylation"/>
    <property type="evidence" value="ECO:0007669"/>
    <property type="project" value="UniProtKB-KW"/>
</dbReference>
<dbReference type="Gene3D" id="3.40.50.150">
    <property type="entry name" value="Vaccinia Virus protein VP39"/>
    <property type="match status" value="1"/>
</dbReference>
<dbReference type="Gene3D" id="1.10.10.10">
    <property type="entry name" value="Winged helix-like DNA-binding domain superfamily/Winged helix DNA-binding domain"/>
    <property type="match status" value="1"/>
</dbReference>
<feature type="domain" description="O-methyltransferase C-terminal" evidence="4">
    <location>
        <begin position="119"/>
        <end position="334"/>
    </location>
</feature>
<keyword evidence="1 6" id="KW-0489">Methyltransferase</keyword>
<dbReference type="InterPro" id="IPR016461">
    <property type="entry name" value="COMT-like"/>
</dbReference>
<dbReference type="PIRSF" id="PIRSF005739">
    <property type="entry name" value="O-mtase"/>
    <property type="match status" value="1"/>
</dbReference>
<dbReference type="RefSeq" id="WP_371947679.1">
    <property type="nucleotide sequence ID" value="NZ_JAXCEI010000002.1"/>
</dbReference>
<dbReference type="GO" id="GO:0008168">
    <property type="term" value="F:methyltransferase activity"/>
    <property type="evidence" value="ECO:0007669"/>
    <property type="project" value="UniProtKB-KW"/>
</dbReference>
<dbReference type="EMBL" id="JAXCEI010000002">
    <property type="protein sequence ID" value="MFA1538339.1"/>
    <property type="molecule type" value="Genomic_DNA"/>
</dbReference>
<dbReference type="InterPro" id="IPR029063">
    <property type="entry name" value="SAM-dependent_MTases_sf"/>
</dbReference>
<evidence type="ECO:0000259" key="4">
    <source>
        <dbReference type="Pfam" id="PF00891"/>
    </source>
</evidence>
<dbReference type="PROSITE" id="PS51683">
    <property type="entry name" value="SAM_OMT_II"/>
    <property type="match status" value="1"/>
</dbReference>
<gene>
    <name evidence="6" type="ORF">SM611_05300</name>
</gene>
<reference evidence="6 7" key="1">
    <citation type="submission" date="2023-11" db="EMBL/GenBank/DDBJ databases">
        <title>Actinomadura monticuli sp. nov., isolated from volcanic ash.</title>
        <authorList>
            <person name="Lee S.D."/>
            <person name="Yang H."/>
            <person name="Kim I.S."/>
        </authorList>
    </citation>
    <scope>NUCLEOTIDE SEQUENCE [LARGE SCALE GENOMIC DNA]</scope>
    <source>
        <strain evidence="6 7">DLS-62</strain>
    </source>
</reference>
<dbReference type="SUPFAM" id="SSF46785">
    <property type="entry name" value="Winged helix' DNA-binding domain"/>
    <property type="match status" value="1"/>
</dbReference>